<dbReference type="EMBL" id="JACOFZ010000005">
    <property type="protein sequence ID" value="MBC3882431.1"/>
    <property type="molecule type" value="Genomic_DNA"/>
</dbReference>
<comment type="caution">
    <text evidence="1">The sequence shown here is derived from an EMBL/GenBank/DDBJ whole genome shotgun (WGS) entry which is preliminary data.</text>
</comment>
<evidence type="ECO:0000313" key="1">
    <source>
        <dbReference type="EMBL" id="MBC3882431.1"/>
    </source>
</evidence>
<proteinExistence type="predicted"/>
<evidence type="ECO:0000313" key="2">
    <source>
        <dbReference type="Proteomes" id="UP000627446"/>
    </source>
</evidence>
<protein>
    <submittedName>
        <fullName evidence="1">Uncharacterized protein</fullName>
    </submittedName>
</protein>
<accession>A0A923HY82</accession>
<gene>
    <name evidence="1" type="ORF">H8K36_13645</name>
</gene>
<sequence length="108" mass="12090">MIYEILVRPSYNKVMTSDHLIWVDSEMPTRFFEQWLRDHALLDGSGRSPIVRWGIVQSQRPAHFELATQEGALTDRIAELMSGAAHLAELPVSARDSAVAKTPVFLAA</sequence>
<dbReference type="RefSeq" id="WP_186917045.1">
    <property type="nucleotide sequence ID" value="NZ_JACOFZ010000005.1"/>
</dbReference>
<dbReference type="Proteomes" id="UP000627446">
    <property type="component" value="Unassembled WGS sequence"/>
</dbReference>
<organism evidence="1 2">
    <name type="scientific">Undibacterium nitidum</name>
    <dbReference type="NCBI Taxonomy" id="2762298"/>
    <lineage>
        <taxon>Bacteria</taxon>
        <taxon>Pseudomonadati</taxon>
        <taxon>Pseudomonadota</taxon>
        <taxon>Betaproteobacteria</taxon>
        <taxon>Burkholderiales</taxon>
        <taxon>Oxalobacteraceae</taxon>
        <taxon>Undibacterium</taxon>
    </lineage>
</organism>
<name>A0A923HY82_9BURK</name>
<keyword evidence="2" id="KW-1185">Reference proteome</keyword>
<dbReference type="AlphaFoldDB" id="A0A923HY82"/>
<reference evidence="1" key="1">
    <citation type="submission" date="2020-08" db="EMBL/GenBank/DDBJ databases">
        <title>Novel species isolated from subtropical streams in China.</title>
        <authorList>
            <person name="Lu H."/>
        </authorList>
    </citation>
    <scope>NUCLEOTIDE SEQUENCE</scope>
    <source>
        <strain evidence="1">LX22W</strain>
    </source>
</reference>